<dbReference type="SUPFAM" id="SSF81853">
    <property type="entry name" value="Family 10 polysaccharide lyase"/>
    <property type="match status" value="1"/>
</dbReference>
<dbReference type="STRING" id="314230.DSM3645_04175"/>
<evidence type="ECO:0000313" key="3">
    <source>
        <dbReference type="Proteomes" id="UP000004358"/>
    </source>
</evidence>
<organism evidence="2 3">
    <name type="scientific">Blastopirellula marina DSM 3645</name>
    <dbReference type="NCBI Taxonomy" id="314230"/>
    <lineage>
        <taxon>Bacteria</taxon>
        <taxon>Pseudomonadati</taxon>
        <taxon>Planctomycetota</taxon>
        <taxon>Planctomycetia</taxon>
        <taxon>Pirellulales</taxon>
        <taxon>Pirellulaceae</taxon>
        <taxon>Blastopirellula</taxon>
    </lineage>
</organism>
<feature type="chain" id="PRO_5002665157" description="Pectic acid lyase" evidence="1">
    <location>
        <begin position="21"/>
        <end position="480"/>
    </location>
</feature>
<feature type="signal peptide" evidence="1">
    <location>
        <begin position="1"/>
        <end position="20"/>
    </location>
</feature>
<keyword evidence="1" id="KW-0732">Signal</keyword>
<dbReference type="Proteomes" id="UP000004358">
    <property type="component" value="Unassembled WGS sequence"/>
</dbReference>
<gene>
    <name evidence="2" type="ORF">DSM3645_04175</name>
</gene>
<evidence type="ECO:0000313" key="2">
    <source>
        <dbReference type="EMBL" id="EAQ77228.1"/>
    </source>
</evidence>
<proteinExistence type="predicted"/>
<evidence type="ECO:0000256" key="1">
    <source>
        <dbReference type="SAM" id="SignalP"/>
    </source>
</evidence>
<evidence type="ECO:0008006" key="4">
    <source>
        <dbReference type="Google" id="ProtNLM"/>
    </source>
</evidence>
<dbReference type="AlphaFoldDB" id="A4A1Z4"/>
<dbReference type="EMBL" id="AANZ01000039">
    <property type="protein sequence ID" value="EAQ77228.1"/>
    <property type="molecule type" value="Genomic_DNA"/>
</dbReference>
<dbReference type="OrthoDB" id="9804686at2"/>
<dbReference type="Pfam" id="PF09492">
    <property type="entry name" value="Pec_lyase"/>
    <property type="match status" value="1"/>
</dbReference>
<dbReference type="HOGENOM" id="CLU_037299_0_0_0"/>
<comment type="caution">
    <text evidence="2">The sequence shown here is derived from an EMBL/GenBank/DDBJ whole genome shotgun (WGS) entry which is preliminary data.</text>
</comment>
<dbReference type="Gene3D" id="1.50.10.20">
    <property type="match status" value="1"/>
</dbReference>
<name>A4A1Z4_9BACT</name>
<sequence>MRKVLLLVIAVGICVSSAHVYGKSPDVDQARSALRKACEFFQQKVGVEGGYVWQYSGDLTLSEGEGKTAGTTTVWVQPPGTPTIGEAFLDAYDATGDSYYLDAANQTGRILATGQMRTGGWYYSIETTPEKQAAFGYRHIKPAKKQQTRTTVDDNTTQAALHFLIRLDQADGQKMAAIHDAVTFGLDALIAAQRPIGGWYQNWKEYPTPVDEKAYPVLQASYPTEWSRKWLNDWTGKYYLNDDVTADLIDLFLSAYAAYGDKRYLETAERAGDFLLLAQMPEPQPAWAQQYDEKMQPVWDRKFEPPAISGGESQQVITTLMQLYRETGKAKYLEPIPAALRYLSESILPNGKLARFYELQTNRPLYFTKDYQLTYDASDVPDHYSFVIDSKLESLSQEYQRYRTRTLEQLKAGQAKKRASYSEDRVAKAIASLDERGAWVEKGTTRLYPKVKNASGVIRSQTFAANVRQLSNYIAAQKQE</sequence>
<reference evidence="2 3" key="1">
    <citation type="submission" date="2006-02" db="EMBL/GenBank/DDBJ databases">
        <authorList>
            <person name="Amann R."/>
            <person name="Ferriera S."/>
            <person name="Johnson J."/>
            <person name="Kravitz S."/>
            <person name="Halpern A."/>
            <person name="Remington K."/>
            <person name="Beeson K."/>
            <person name="Tran B."/>
            <person name="Rogers Y.-H."/>
            <person name="Friedman R."/>
            <person name="Venter J.C."/>
        </authorList>
    </citation>
    <scope>NUCLEOTIDE SEQUENCE [LARGE SCALE GENOMIC DNA]</scope>
    <source>
        <strain evidence="2 3">DSM 3645</strain>
    </source>
</reference>
<dbReference type="eggNOG" id="COG1331">
    <property type="taxonomic scope" value="Bacteria"/>
</dbReference>
<dbReference type="InterPro" id="IPR012669">
    <property type="entry name" value="Pectate_lyase"/>
</dbReference>
<accession>A4A1Z4</accession>
<protein>
    <recommendedName>
        <fullName evidence="4">Pectic acid lyase</fullName>
    </recommendedName>
</protein>